<feature type="compositionally biased region" description="Basic and acidic residues" evidence="1">
    <location>
        <begin position="57"/>
        <end position="66"/>
    </location>
</feature>
<protein>
    <submittedName>
        <fullName evidence="2">Uncharacterized protein</fullName>
    </submittedName>
</protein>
<evidence type="ECO:0000256" key="1">
    <source>
        <dbReference type="SAM" id="MobiDB-lite"/>
    </source>
</evidence>
<proteinExistence type="predicted"/>
<evidence type="ECO:0000313" key="3">
    <source>
        <dbReference type="Proteomes" id="UP000032679"/>
    </source>
</evidence>
<dbReference type="AlphaFoldDB" id="A0A0D6MKH8"/>
<dbReference type="STRING" id="1231623.Tasa_017_030"/>
<accession>A0A0D6MKH8</accession>
<name>A0A0D6MKH8_9PROT</name>
<feature type="region of interest" description="Disordered" evidence="1">
    <location>
        <begin position="1"/>
        <end position="66"/>
    </location>
</feature>
<reference evidence="2 3" key="1">
    <citation type="submission" date="2012-10" db="EMBL/GenBank/DDBJ databases">
        <title>Genome sequencing of Tanticharoenia sakaeratensis NBRC 103193.</title>
        <authorList>
            <person name="Azuma Y."/>
            <person name="Hadano H."/>
            <person name="Hirakawa H."/>
            <person name="Matsushita K."/>
        </authorList>
    </citation>
    <scope>NUCLEOTIDE SEQUENCE [LARGE SCALE GENOMIC DNA]</scope>
    <source>
        <strain evidence="2 3">NBRC 103193</strain>
    </source>
</reference>
<comment type="caution">
    <text evidence="2">The sequence shown here is derived from an EMBL/GenBank/DDBJ whole genome shotgun (WGS) entry which is preliminary data.</text>
</comment>
<organism evidence="2 3">
    <name type="scientific">Tanticharoenia sakaeratensis NBRC 103193</name>
    <dbReference type="NCBI Taxonomy" id="1231623"/>
    <lineage>
        <taxon>Bacteria</taxon>
        <taxon>Pseudomonadati</taxon>
        <taxon>Pseudomonadota</taxon>
        <taxon>Alphaproteobacteria</taxon>
        <taxon>Acetobacterales</taxon>
        <taxon>Acetobacteraceae</taxon>
        <taxon>Tanticharoenia</taxon>
    </lineage>
</organism>
<dbReference type="EMBL" id="BALE01000017">
    <property type="protein sequence ID" value="GAN54147.1"/>
    <property type="molecule type" value="Genomic_DNA"/>
</dbReference>
<feature type="compositionally biased region" description="Pro residues" evidence="1">
    <location>
        <begin position="10"/>
        <end position="48"/>
    </location>
</feature>
<dbReference type="Proteomes" id="UP000032679">
    <property type="component" value="Unassembled WGS sequence"/>
</dbReference>
<evidence type="ECO:0000313" key="2">
    <source>
        <dbReference type="EMBL" id="GAN54147.1"/>
    </source>
</evidence>
<keyword evidence="3" id="KW-1185">Reference proteome</keyword>
<dbReference type="RefSeq" id="WP_148505894.1">
    <property type="nucleotide sequence ID" value="NZ_BALE01000017.1"/>
</dbReference>
<sequence length="66" mass="7249">MLGYAVGGIPVPPIPPEDPPFPAPGPVPDPDQPIPDGEQPPPLEPEPPYRMHWSGRRPTDRLPIHY</sequence>
<gene>
    <name evidence="2" type="ORF">Tasa_017_030</name>
</gene>